<protein>
    <submittedName>
        <fullName evidence="1">Zinc finger MYM-type protein 1-like</fullName>
    </submittedName>
</protein>
<sequence length="277" mass="32508">MIAEFDVIMQDHVRRIQNREIHYHYLRHKIQNELISLLAGSVKSSIINTIKEAKYFSIILDCTPNIGHQKQIILIVQYVDDISRWKHLNELQDVLKSLDLNVDGVMGQGYDNGSNMKGKHQSIQKWFLERNPRALYMPCACHSLNLTLGDMTHYCIRVFSFFGIVQPYIHYFRSRIKSVKAIRFQTSQIRLVLSELYRRVWSTHFGVLSFCLVRNYNLSLCALNTIIKQLKGGLSYFEKYRDECFTSNMNIAKSIALDMNIELTLPTKCRFIRKKKF</sequence>
<gene>
    <name evidence="1" type="ORF">EPI10_009772</name>
</gene>
<name>A0A5B6UJ76_9ROSI</name>
<reference evidence="2" key="1">
    <citation type="journal article" date="2019" name="Plant Biotechnol. J.">
        <title>Genome sequencing of the Australian wild diploid species Gossypium australe highlights disease resistance and delayed gland morphogenesis.</title>
        <authorList>
            <person name="Cai Y."/>
            <person name="Cai X."/>
            <person name="Wang Q."/>
            <person name="Wang P."/>
            <person name="Zhang Y."/>
            <person name="Cai C."/>
            <person name="Xu Y."/>
            <person name="Wang K."/>
            <person name="Zhou Z."/>
            <person name="Wang C."/>
            <person name="Geng S."/>
            <person name="Li B."/>
            <person name="Dong Q."/>
            <person name="Hou Y."/>
            <person name="Wang H."/>
            <person name="Ai P."/>
            <person name="Liu Z."/>
            <person name="Yi F."/>
            <person name="Sun M."/>
            <person name="An G."/>
            <person name="Cheng J."/>
            <person name="Zhang Y."/>
            <person name="Shi Q."/>
            <person name="Xie Y."/>
            <person name="Shi X."/>
            <person name="Chang Y."/>
            <person name="Huang F."/>
            <person name="Chen Y."/>
            <person name="Hong S."/>
            <person name="Mi L."/>
            <person name="Sun Q."/>
            <person name="Zhang L."/>
            <person name="Zhou B."/>
            <person name="Peng R."/>
            <person name="Zhang X."/>
            <person name="Liu F."/>
        </authorList>
    </citation>
    <scope>NUCLEOTIDE SEQUENCE [LARGE SCALE GENOMIC DNA]</scope>
    <source>
        <strain evidence="2">cv. PA1801</strain>
    </source>
</reference>
<accession>A0A5B6UJ76</accession>
<evidence type="ECO:0000313" key="2">
    <source>
        <dbReference type="Proteomes" id="UP000325315"/>
    </source>
</evidence>
<dbReference type="PANTHER" id="PTHR45749">
    <property type="match status" value="1"/>
</dbReference>
<proteinExistence type="predicted"/>
<dbReference type="OrthoDB" id="1304808at2759"/>
<evidence type="ECO:0000313" key="1">
    <source>
        <dbReference type="EMBL" id="KAA3453775.1"/>
    </source>
</evidence>
<dbReference type="AlphaFoldDB" id="A0A5B6UJ76"/>
<organism evidence="1 2">
    <name type="scientific">Gossypium australe</name>
    <dbReference type="NCBI Taxonomy" id="47621"/>
    <lineage>
        <taxon>Eukaryota</taxon>
        <taxon>Viridiplantae</taxon>
        <taxon>Streptophyta</taxon>
        <taxon>Embryophyta</taxon>
        <taxon>Tracheophyta</taxon>
        <taxon>Spermatophyta</taxon>
        <taxon>Magnoliopsida</taxon>
        <taxon>eudicotyledons</taxon>
        <taxon>Gunneridae</taxon>
        <taxon>Pentapetalae</taxon>
        <taxon>rosids</taxon>
        <taxon>malvids</taxon>
        <taxon>Malvales</taxon>
        <taxon>Malvaceae</taxon>
        <taxon>Malvoideae</taxon>
        <taxon>Gossypium</taxon>
    </lineage>
</organism>
<dbReference type="Proteomes" id="UP000325315">
    <property type="component" value="Unassembled WGS sequence"/>
</dbReference>
<comment type="caution">
    <text evidence="1">The sequence shown here is derived from an EMBL/GenBank/DDBJ whole genome shotgun (WGS) entry which is preliminary data.</text>
</comment>
<dbReference type="InterPro" id="IPR012337">
    <property type="entry name" value="RNaseH-like_sf"/>
</dbReference>
<dbReference type="EMBL" id="SMMG02000013">
    <property type="protein sequence ID" value="KAA3453775.1"/>
    <property type="molecule type" value="Genomic_DNA"/>
</dbReference>
<dbReference type="SUPFAM" id="SSF53098">
    <property type="entry name" value="Ribonuclease H-like"/>
    <property type="match status" value="1"/>
</dbReference>
<keyword evidence="2" id="KW-1185">Reference proteome</keyword>
<dbReference type="PANTHER" id="PTHR45749:SF35">
    <property type="entry name" value="AC-LIKE TRANSPOSASE-RELATED"/>
    <property type="match status" value="1"/>
</dbReference>